<keyword evidence="7 11" id="KW-0238">DNA-binding</keyword>
<comment type="function">
    <text evidence="9 11">As part of the heterotrimeric replication protein A complex (RPA/RP-A), binds and stabilizes single-stranded DNA intermediates, that form during DNA replication or upon DNA stress. It prevents their reannealing and in parallel, recruits and activates different proteins and complexes involved in DNA metabolism. Thereby, it plays an essential role both in DNA replication and the cellular response to DNA damage.</text>
</comment>
<keyword evidence="8 11" id="KW-0539">Nucleus</keyword>
<comment type="similarity">
    <text evidence="2 11">Belongs to the replication factor A protein 1 family.</text>
</comment>
<dbReference type="AlphaFoldDB" id="A0A553NE30"/>
<evidence type="ECO:0000256" key="11">
    <source>
        <dbReference type="RuleBase" id="RU364130"/>
    </source>
</evidence>
<feature type="compositionally biased region" description="Polar residues" evidence="12">
    <location>
        <begin position="221"/>
        <end position="230"/>
    </location>
</feature>
<dbReference type="OMA" id="FNSYAML"/>
<comment type="subcellular location">
    <subcellularLocation>
        <location evidence="1 11">Nucleus</location>
    </subcellularLocation>
</comment>
<dbReference type="FunFam" id="2.40.50.140:FF:000041">
    <property type="entry name" value="Replication protein A subunit"/>
    <property type="match status" value="1"/>
</dbReference>
<keyword evidence="5 11" id="KW-0863">Zinc-finger</keyword>
<dbReference type="CDD" id="cd04474">
    <property type="entry name" value="RPA1_DBD_A"/>
    <property type="match status" value="1"/>
</dbReference>
<comment type="subunit">
    <text evidence="10 11">Component of the heterotrimeric canonical replication protein A complex (RPA).</text>
</comment>
<feature type="compositionally biased region" description="Polar residues" evidence="12">
    <location>
        <begin position="199"/>
        <end position="211"/>
    </location>
</feature>
<dbReference type="PANTHER" id="PTHR47165">
    <property type="entry name" value="OS03G0429900 PROTEIN"/>
    <property type="match status" value="1"/>
</dbReference>
<evidence type="ECO:0000256" key="5">
    <source>
        <dbReference type="ARBA" id="ARBA00022771"/>
    </source>
</evidence>
<evidence type="ECO:0000256" key="12">
    <source>
        <dbReference type="SAM" id="MobiDB-lite"/>
    </source>
</evidence>
<keyword evidence="18" id="KW-1185">Reference proteome</keyword>
<dbReference type="InterPro" id="IPR007199">
    <property type="entry name" value="Rep_factor-A_N"/>
</dbReference>
<evidence type="ECO:0000313" key="18">
    <source>
        <dbReference type="Proteomes" id="UP000318571"/>
    </source>
</evidence>
<feature type="domain" description="OB" evidence="13">
    <location>
        <begin position="249"/>
        <end position="329"/>
    </location>
</feature>
<evidence type="ECO:0000256" key="2">
    <source>
        <dbReference type="ARBA" id="ARBA00005690"/>
    </source>
</evidence>
<dbReference type="Gene3D" id="2.20.25.10">
    <property type="match status" value="1"/>
</dbReference>
<evidence type="ECO:0000256" key="7">
    <source>
        <dbReference type="ARBA" id="ARBA00023125"/>
    </source>
</evidence>
<dbReference type="FunFam" id="2.40.50.140:FF:000090">
    <property type="entry name" value="Replication protein A subunit"/>
    <property type="match status" value="1"/>
</dbReference>
<keyword evidence="6 11" id="KW-0862">Zinc</keyword>
<dbReference type="CDD" id="cd04477">
    <property type="entry name" value="RPA1N"/>
    <property type="match status" value="1"/>
</dbReference>
<dbReference type="InterPro" id="IPR031657">
    <property type="entry name" value="REPA_OB_2"/>
</dbReference>
<protein>
    <recommendedName>
        <fullName evidence="11">Replication protein A subunit</fullName>
    </recommendedName>
</protein>
<evidence type="ECO:0000256" key="8">
    <source>
        <dbReference type="ARBA" id="ARBA00023242"/>
    </source>
</evidence>
<dbReference type="Gene3D" id="2.40.50.140">
    <property type="entry name" value="Nucleic acid-binding proteins"/>
    <property type="match status" value="4"/>
</dbReference>
<dbReference type="GO" id="GO:0006260">
    <property type="term" value="P:DNA replication"/>
    <property type="evidence" value="ECO:0007669"/>
    <property type="project" value="UniProtKB-KW"/>
</dbReference>
<accession>A0A553NE30</accession>
<dbReference type="STRING" id="6832.A0A553NE30"/>
<feature type="region of interest" description="Disordered" evidence="12">
    <location>
        <begin position="155"/>
        <end position="230"/>
    </location>
</feature>
<keyword evidence="4 11" id="KW-0479">Metal-binding</keyword>
<dbReference type="FunFam" id="2.40.50.140:FF:000064">
    <property type="entry name" value="Replication protein A subunit"/>
    <property type="match status" value="1"/>
</dbReference>
<dbReference type="InterPro" id="IPR047192">
    <property type="entry name" value="Euk_RPA1_DBD_C"/>
</dbReference>
<dbReference type="InterPro" id="IPR004365">
    <property type="entry name" value="NA-bd_OB_tRNA"/>
</dbReference>
<feature type="compositionally biased region" description="Polar residues" evidence="12">
    <location>
        <begin position="155"/>
        <end position="176"/>
    </location>
</feature>
<organism evidence="17 18">
    <name type="scientific">Tigriopus californicus</name>
    <name type="common">Marine copepod</name>
    <dbReference type="NCBI Taxonomy" id="6832"/>
    <lineage>
        <taxon>Eukaryota</taxon>
        <taxon>Metazoa</taxon>
        <taxon>Ecdysozoa</taxon>
        <taxon>Arthropoda</taxon>
        <taxon>Crustacea</taxon>
        <taxon>Multicrustacea</taxon>
        <taxon>Hexanauplia</taxon>
        <taxon>Copepoda</taxon>
        <taxon>Harpacticoida</taxon>
        <taxon>Harpacticidae</taxon>
        <taxon>Tigriopus</taxon>
    </lineage>
</organism>
<evidence type="ECO:0000259" key="14">
    <source>
        <dbReference type="Pfam" id="PF04057"/>
    </source>
</evidence>
<reference evidence="17 18" key="1">
    <citation type="journal article" date="2018" name="Nat. Ecol. Evol.">
        <title>Genomic signatures of mitonuclear coevolution across populations of Tigriopus californicus.</title>
        <authorList>
            <person name="Barreto F.S."/>
            <person name="Watson E.T."/>
            <person name="Lima T.G."/>
            <person name="Willett C.S."/>
            <person name="Edmands S."/>
            <person name="Li W."/>
            <person name="Burton R.S."/>
        </authorList>
    </citation>
    <scope>NUCLEOTIDE SEQUENCE [LARGE SCALE GENOMIC DNA]</scope>
    <source>
        <strain evidence="17 18">San Diego</strain>
    </source>
</reference>
<dbReference type="GO" id="GO:0003677">
    <property type="term" value="F:DNA binding"/>
    <property type="evidence" value="ECO:0007669"/>
    <property type="project" value="UniProtKB-KW"/>
</dbReference>
<dbReference type="Pfam" id="PF01336">
    <property type="entry name" value="tRNA_anti-codon"/>
    <property type="match status" value="1"/>
</dbReference>
<dbReference type="Proteomes" id="UP000318571">
    <property type="component" value="Chromosome 10"/>
</dbReference>
<dbReference type="CDD" id="cd04475">
    <property type="entry name" value="RPA1_DBD_B"/>
    <property type="match status" value="1"/>
</dbReference>
<dbReference type="Pfam" id="PF08646">
    <property type="entry name" value="Rep_fac-A_C"/>
    <property type="match status" value="1"/>
</dbReference>
<feature type="domain" description="Replication factor-A protein 1 N-terminal" evidence="14">
    <location>
        <begin position="53"/>
        <end position="151"/>
    </location>
</feature>
<dbReference type="PANTHER" id="PTHR47165:SF4">
    <property type="entry name" value="OS03G0429900 PROTEIN"/>
    <property type="match status" value="1"/>
</dbReference>
<evidence type="ECO:0000256" key="6">
    <source>
        <dbReference type="ARBA" id="ARBA00022833"/>
    </source>
</evidence>
<evidence type="ECO:0000259" key="13">
    <source>
        <dbReference type="Pfam" id="PF01336"/>
    </source>
</evidence>
<dbReference type="CDD" id="cd04476">
    <property type="entry name" value="RPA1_DBD_C"/>
    <property type="match status" value="1"/>
</dbReference>
<dbReference type="InterPro" id="IPR012340">
    <property type="entry name" value="NA-bd_OB-fold"/>
</dbReference>
<name>A0A553NE30_TIGCA</name>
<sequence length="688" mass="76136">MVRLGSSWQLLSLAFTFRTSEFRNRVPAYQIPSIPRSIPIDPLPKSSMSVPSLSEGALLKICQGDNVDKPILQVLGLKKLANQNSSSDRYRVFVSDGQYSNSFSMLATQMNDKIINGSLVNFCLIRANNYVCNKSDNRKVIILYDVDVLTQPGQVSSTIGEPTTLNPDGTVNSTNAKKPASVKRAAESDVGPPMAKRSPLTTPNGNQSAPKSSILDPRPVYSSSGAGSFDPSQVSVHPIASLTPYQNKWTIKARVTHKSDIRRWNNSRGEGHLFSMDLLDESGEIRATAFKEQCDKYYNVVEVGKLYYVTSCSLKAANKQYSTLNNEYEMTFRDSTEVIPCNEDASNIPTITFNFVKIKDLAAASKDSVVDVMGICKEALDATTLTSQRTQKEFTKRDIRLVDNSCNEVNLTLWGQTAETFDGANNPVVVVKNCKVSDYNGVSLSALSSSVIQINPDMPQAHSLKGWFESEGQSAQTQSLTQLGARGGADGSIGSNLKTLGEVKIENLGMSSEGKPEFYSTSAYIVMLQKDRALYKACNRVNDGKACNKKVVDQGNDQYRCEKCNSQLDGFTWRIVLSFSIADSTDNTWVTCFQEQAETILNKTAEELGALYDQDQDGYNKVFQAATFKHYDLRLSCKAEHYNDEQKVRHTVRSVVPINYDDYKQRLIKDLESAGIEIPDKLSKGSYL</sequence>
<evidence type="ECO:0000256" key="1">
    <source>
        <dbReference type="ARBA" id="ARBA00004123"/>
    </source>
</evidence>
<dbReference type="InterPro" id="IPR004591">
    <property type="entry name" value="Rfa1"/>
</dbReference>
<evidence type="ECO:0000259" key="15">
    <source>
        <dbReference type="Pfam" id="PF08646"/>
    </source>
</evidence>
<dbReference type="EMBL" id="VCGU01000458">
    <property type="protein sequence ID" value="TRY63690.1"/>
    <property type="molecule type" value="Genomic_DNA"/>
</dbReference>
<dbReference type="FunFam" id="2.40.50.140:FF:000117">
    <property type="entry name" value="Replication protein A subunit"/>
    <property type="match status" value="1"/>
</dbReference>
<evidence type="ECO:0000259" key="16">
    <source>
        <dbReference type="Pfam" id="PF16900"/>
    </source>
</evidence>
<evidence type="ECO:0000256" key="9">
    <source>
        <dbReference type="ARBA" id="ARBA00058595"/>
    </source>
</evidence>
<evidence type="ECO:0000256" key="4">
    <source>
        <dbReference type="ARBA" id="ARBA00022723"/>
    </source>
</evidence>
<evidence type="ECO:0000256" key="10">
    <source>
        <dbReference type="ARBA" id="ARBA00062035"/>
    </source>
</evidence>
<feature type="domain" description="Replication factor A C-terminal" evidence="15">
    <location>
        <begin position="518"/>
        <end position="667"/>
    </location>
</feature>
<dbReference type="Pfam" id="PF04057">
    <property type="entry name" value="Rep-A_N"/>
    <property type="match status" value="1"/>
</dbReference>
<dbReference type="SUPFAM" id="SSF50249">
    <property type="entry name" value="Nucleic acid-binding proteins"/>
    <property type="match status" value="4"/>
</dbReference>
<evidence type="ECO:0000256" key="3">
    <source>
        <dbReference type="ARBA" id="ARBA00022705"/>
    </source>
</evidence>
<proteinExistence type="inferred from homology"/>
<keyword evidence="3 11" id="KW-0235">DNA replication</keyword>
<gene>
    <name evidence="17" type="ORF">TCAL_00398</name>
</gene>
<comment type="caution">
    <text evidence="17">The sequence shown here is derived from an EMBL/GenBank/DDBJ whole genome shotgun (WGS) entry which is preliminary data.</text>
</comment>
<dbReference type="GO" id="GO:0008270">
    <property type="term" value="F:zinc ion binding"/>
    <property type="evidence" value="ECO:0007669"/>
    <property type="project" value="UniProtKB-KW"/>
</dbReference>
<dbReference type="GO" id="GO:0006310">
    <property type="term" value="P:DNA recombination"/>
    <property type="evidence" value="ECO:0007669"/>
    <property type="project" value="InterPro"/>
</dbReference>
<dbReference type="Pfam" id="PF16900">
    <property type="entry name" value="REPA_OB_2"/>
    <property type="match status" value="1"/>
</dbReference>
<evidence type="ECO:0000313" key="17">
    <source>
        <dbReference type="EMBL" id="TRY63690.1"/>
    </source>
</evidence>
<feature type="domain" description="Replication protein A OB" evidence="16">
    <location>
        <begin position="358"/>
        <end position="455"/>
    </location>
</feature>
<dbReference type="NCBIfam" id="TIGR00617">
    <property type="entry name" value="rpa1"/>
    <property type="match status" value="1"/>
</dbReference>
<dbReference type="InterPro" id="IPR013955">
    <property type="entry name" value="Rep_factor-A_C"/>
</dbReference>
<dbReference type="GO" id="GO:0005634">
    <property type="term" value="C:nucleus"/>
    <property type="evidence" value="ECO:0007669"/>
    <property type="project" value="UniProtKB-SubCell"/>
</dbReference>
<dbReference type="GO" id="GO:0006281">
    <property type="term" value="P:DNA repair"/>
    <property type="evidence" value="ECO:0007669"/>
    <property type="project" value="InterPro"/>
</dbReference>